<comment type="catalytic activity">
    <reaction evidence="1 7">
        <text>3'-dephospho-CoA + ATP = 2'-(5''-triphospho-alpha-D-ribosyl)-3'-dephospho-CoA + adenine</text>
        <dbReference type="Rhea" id="RHEA:15117"/>
        <dbReference type="ChEBI" id="CHEBI:16708"/>
        <dbReference type="ChEBI" id="CHEBI:30616"/>
        <dbReference type="ChEBI" id="CHEBI:57328"/>
        <dbReference type="ChEBI" id="CHEBI:61378"/>
        <dbReference type="EC" id="2.4.2.52"/>
    </reaction>
</comment>
<protein>
    <recommendedName>
        <fullName evidence="7">Probable 2-(5''-triphosphoribosyl)-3'-dephosphocoenzyme-A synthase</fullName>
        <shortName evidence="7">2-(5''-triphosphoribosyl)-3'-dephospho-CoA synthase</shortName>
        <ecNumber evidence="7">2.4.2.52</ecNumber>
    </recommendedName>
</protein>
<dbReference type="InterPro" id="IPR002736">
    <property type="entry name" value="CitG"/>
</dbReference>
<evidence type="ECO:0000313" key="8">
    <source>
        <dbReference type="EMBL" id="EIJ72901.1"/>
    </source>
</evidence>
<dbReference type="RefSeq" id="WP_005705734.1">
    <property type="nucleotide sequence ID" value="NZ_AJSW01000008.1"/>
</dbReference>
<sequence length="466" mass="51625">MTSGMIFSKFRKTFSLRGQTISLEQLLDARESRANLQQQCLEQYGETLLSLTLLAVGGVKKNALLDEIFAKALENLTALFQTLGVEITAQFIRPLETGHEALFVLPIDATLLKQAAMQLEDSSPLARLWDIDVINRNGKLLSRADFDFPPRPCLVCNDNAKSCARSRKHSFDEIFAEMQRRVQAVDFAEQIAEFAYQALVSEARLSPKPGLVDSINNGSHRDMNLQTFERSALALKPFFARFVLEGVKTAEQPSSQILAQVRPLGLQAEKAMLQATHNVNTHKGAIFAFGLVCTAIGRLYQQNKQTESVALICETVAELAKGLCAELQNITKNQPLTAGVQLFQQYGLTGARGEAESGFELVRQTIDFLANIEVNSLEHQWLIALVYLMRFNPDTNVVYRGGMDGLVFVQQAAENLLKNQAVLLNEKALKTELSQLDQACIAKNLSSGGSADLLALLIFFKHYLNL</sequence>
<evidence type="ECO:0000313" key="9">
    <source>
        <dbReference type="Proteomes" id="UP000003016"/>
    </source>
</evidence>
<accession>A0ABN0F283</accession>
<keyword evidence="5 7" id="KW-0067">ATP-binding</keyword>
<dbReference type="PANTHER" id="PTHR30201:SF2">
    <property type="entry name" value="2-(5''-TRIPHOSPHORIBOSYL)-3'-DEPHOSPHOCOENZYME-A SYNTHASE"/>
    <property type="match status" value="1"/>
</dbReference>
<comment type="catalytic activity">
    <reaction evidence="6">
        <text>apo-[citrate lyase ACP] + 2'-(5''-triphospho-alpha-D-ribosyl)-3'-dephospho-CoA = holo-[citrate lyase ACP] + diphosphate</text>
        <dbReference type="Rhea" id="RHEA:16333"/>
        <dbReference type="Rhea" id="RHEA-COMP:10157"/>
        <dbReference type="Rhea" id="RHEA-COMP:10158"/>
        <dbReference type="ChEBI" id="CHEBI:29999"/>
        <dbReference type="ChEBI" id="CHEBI:33019"/>
        <dbReference type="ChEBI" id="CHEBI:61378"/>
        <dbReference type="ChEBI" id="CHEBI:82683"/>
        <dbReference type="EC" id="2.7.7.61"/>
    </reaction>
</comment>
<keyword evidence="4 7" id="KW-0547">Nucleotide-binding</keyword>
<evidence type="ECO:0000256" key="3">
    <source>
        <dbReference type="ARBA" id="ARBA00022695"/>
    </source>
</evidence>
<dbReference type="Pfam" id="PF03802">
    <property type="entry name" value="CitX"/>
    <property type="match status" value="1"/>
</dbReference>
<dbReference type="Pfam" id="PF01874">
    <property type="entry name" value="CitG"/>
    <property type="match status" value="1"/>
</dbReference>
<dbReference type="GO" id="GO:0016740">
    <property type="term" value="F:transferase activity"/>
    <property type="evidence" value="ECO:0007669"/>
    <property type="project" value="UniProtKB-KW"/>
</dbReference>
<evidence type="ECO:0000256" key="5">
    <source>
        <dbReference type="ARBA" id="ARBA00022840"/>
    </source>
</evidence>
<reference evidence="8 9" key="1">
    <citation type="submission" date="2012-02" db="EMBL/GenBank/DDBJ databases">
        <authorList>
            <person name="Harkins D.M."/>
            <person name="Madupu R."/>
            <person name="Durkin A.S."/>
            <person name="Torralba M."/>
            <person name="Methe B."/>
            <person name="Sutton G.G."/>
            <person name="Nelson K.E."/>
        </authorList>
    </citation>
    <scope>NUCLEOTIDE SEQUENCE [LARGE SCALE GENOMIC DNA]</scope>
    <source>
        <strain evidence="8 9">HK385</strain>
    </source>
</reference>
<name>A0ABN0F283_HAEPH</name>
<dbReference type="PANTHER" id="PTHR30201">
    <property type="entry name" value="TRIPHOSPHORIBOSYL-DEPHOSPHO-COA SYNTHASE"/>
    <property type="match status" value="1"/>
</dbReference>
<evidence type="ECO:0000256" key="6">
    <source>
        <dbReference type="ARBA" id="ARBA00048574"/>
    </source>
</evidence>
<keyword evidence="9" id="KW-1185">Reference proteome</keyword>
<dbReference type="EC" id="2.4.2.52" evidence="7"/>
<dbReference type="Gene3D" id="1.10.4200.10">
    <property type="entry name" value="Triphosphoribosyl-dephospho-CoA protein"/>
    <property type="match status" value="1"/>
</dbReference>
<keyword evidence="2 7" id="KW-0808">Transferase</keyword>
<evidence type="ECO:0000256" key="7">
    <source>
        <dbReference type="HAMAP-Rule" id="MF_00397"/>
    </source>
</evidence>
<evidence type="ECO:0000256" key="1">
    <source>
        <dbReference type="ARBA" id="ARBA00001210"/>
    </source>
</evidence>
<organism evidence="8 9">
    <name type="scientific">Haemophilus parahaemolyticus HK385</name>
    <dbReference type="NCBI Taxonomy" id="1095744"/>
    <lineage>
        <taxon>Bacteria</taxon>
        <taxon>Pseudomonadati</taxon>
        <taxon>Pseudomonadota</taxon>
        <taxon>Gammaproteobacteria</taxon>
        <taxon>Pasteurellales</taxon>
        <taxon>Pasteurellaceae</taxon>
        <taxon>Haemophilus</taxon>
    </lineage>
</organism>
<evidence type="ECO:0000256" key="2">
    <source>
        <dbReference type="ARBA" id="ARBA00022679"/>
    </source>
</evidence>
<keyword evidence="3" id="KW-0548">Nucleotidyltransferase</keyword>
<proteinExistence type="inferred from homology"/>
<comment type="caution">
    <text evidence="8">The sequence shown here is derived from an EMBL/GenBank/DDBJ whole genome shotgun (WGS) entry which is preliminary data.</text>
</comment>
<comment type="similarity">
    <text evidence="7">Belongs to the CitG/MdcB family.</text>
</comment>
<dbReference type="NCBIfam" id="TIGR03125">
    <property type="entry name" value="citrate_citG"/>
    <property type="match status" value="1"/>
</dbReference>
<dbReference type="Proteomes" id="UP000003016">
    <property type="component" value="Unassembled WGS sequence"/>
</dbReference>
<gene>
    <name evidence="7 8" type="primary">citG</name>
    <name evidence="8" type="ORF">HMPREF1050_0219</name>
</gene>
<dbReference type="NCBIfam" id="TIGR03124">
    <property type="entry name" value="citrate_citX"/>
    <property type="match status" value="1"/>
</dbReference>
<dbReference type="InterPro" id="IPR005551">
    <property type="entry name" value="CitX"/>
</dbReference>
<evidence type="ECO:0000256" key="4">
    <source>
        <dbReference type="ARBA" id="ARBA00022741"/>
    </source>
</evidence>
<dbReference type="InterPro" id="IPR017551">
    <property type="entry name" value="TriPribosyl-deP-CoA_syn_CitG"/>
</dbReference>
<dbReference type="HAMAP" id="MF_00397">
    <property type="entry name" value="CitG"/>
    <property type="match status" value="1"/>
</dbReference>
<dbReference type="EMBL" id="AJSW01000008">
    <property type="protein sequence ID" value="EIJ72901.1"/>
    <property type="molecule type" value="Genomic_DNA"/>
</dbReference>